<evidence type="ECO:0000256" key="1">
    <source>
        <dbReference type="SAM" id="MobiDB-lite"/>
    </source>
</evidence>
<evidence type="ECO:0000313" key="2">
    <source>
        <dbReference type="EMBL" id="TFK31158.1"/>
    </source>
</evidence>
<feature type="compositionally biased region" description="Low complexity" evidence="1">
    <location>
        <begin position="1"/>
        <end position="15"/>
    </location>
</feature>
<organism evidence="2 3">
    <name type="scientific">Crucibulum laeve</name>
    <dbReference type="NCBI Taxonomy" id="68775"/>
    <lineage>
        <taxon>Eukaryota</taxon>
        <taxon>Fungi</taxon>
        <taxon>Dikarya</taxon>
        <taxon>Basidiomycota</taxon>
        <taxon>Agaricomycotina</taxon>
        <taxon>Agaricomycetes</taxon>
        <taxon>Agaricomycetidae</taxon>
        <taxon>Agaricales</taxon>
        <taxon>Agaricineae</taxon>
        <taxon>Nidulariaceae</taxon>
        <taxon>Crucibulum</taxon>
    </lineage>
</organism>
<sequence>QPQQPQQLSPQSQPYNSPPFEPIQSAPHSYDQPQPHSSYDQGHSAPADSTTYGSTSSPYQNSSGPLSSTSSPYTTGSVPPASGIASHHPSPPSYQSSSPSGYFVGGYDSSSYDTSSNLMGPPQSIPLSGLSMDTSTLEHAANSMAASMPSTPVYDKPQQAHYDVKPPMDSVHHHSHMMQPSPQFAEHHHSVAIGGPHQQSWSTSPQQLVQPVSVQGGQPYWSSGNDYKYYPS</sequence>
<dbReference type="AlphaFoldDB" id="A0A5C3LEA7"/>
<feature type="compositionally biased region" description="Low complexity" evidence="1">
    <location>
        <begin position="62"/>
        <end position="80"/>
    </location>
</feature>
<reference evidence="2 3" key="1">
    <citation type="journal article" date="2019" name="Nat. Ecol. Evol.">
        <title>Megaphylogeny resolves global patterns of mushroom evolution.</title>
        <authorList>
            <person name="Varga T."/>
            <person name="Krizsan K."/>
            <person name="Foldi C."/>
            <person name="Dima B."/>
            <person name="Sanchez-Garcia M."/>
            <person name="Sanchez-Ramirez S."/>
            <person name="Szollosi G.J."/>
            <person name="Szarkandi J.G."/>
            <person name="Papp V."/>
            <person name="Albert L."/>
            <person name="Andreopoulos W."/>
            <person name="Angelini C."/>
            <person name="Antonin V."/>
            <person name="Barry K.W."/>
            <person name="Bougher N.L."/>
            <person name="Buchanan P."/>
            <person name="Buyck B."/>
            <person name="Bense V."/>
            <person name="Catcheside P."/>
            <person name="Chovatia M."/>
            <person name="Cooper J."/>
            <person name="Damon W."/>
            <person name="Desjardin D."/>
            <person name="Finy P."/>
            <person name="Geml J."/>
            <person name="Haridas S."/>
            <person name="Hughes K."/>
            <person name="Justo A."/>
            <person name="Karasinski D."/>
            <person name="Kautmanova I."/>
            <person name="Kiss B."/>
            <person name="Kocsube S."/>
            <person name="Kotiranta H."/>
            <person name="LaButti K.M."/>
            <person name="Lechner B.E."/>
            <person name="Liimatainen K."/>
            <person name="Lipzen A."/>
            <person name="Lukacs Z."/>
            <person name="Mihaltcheva S."/>
            <person name="Morgado L.N."/>
            <person name="Niskanen T."/>
            <person name="Noordeloos M.E."/>
            <person name="Ohm R.A."/>
            <person name="Ortiz-Santana B."/>
            <person name="Ovrebo C."/>
            <person name="Racz N."/>
            <person name="Riley R."/>
            <person name="Savchenko A."/>
            <person name="Shiryaev A."/>
            <person name="Soop K."/>
            <person name="Spirin V."/>
            <person name="Szebenyi C."/>
            <person name="Tomsovsky M."/>
            <person name="Tulloss R.E."/>
            <person name="Uehling J."/>
            <person name="Grigoriev I.V."/>
            <person name="Vagvolgyi C."/>
            <person name="Papp T."/>
            <person name="Martin F.M."/>
            <person name="Miettinen O."/>
            <person name="Hibbett D.S."/>
            <person name="Nagy L.G."/>
        </authorList>
    </citation>
    <scope>NUCLEOTIDE SEQUENCE [LARGE SCALE GENOMIC DNA]</scope>
    <source>
        <strain evidence="2 3">CBS 166.37</strain>
    </source>
</reference>
<gene>
    <name evidence="2" type="ORF">BDQ12DRAFT_729820</name>
</gene>
<accession>A0A5C3LEA7</accession>
<name>A0A5C3LEA7_9AGAR</name>
<evidence type="ECO:0000313" key="3">
    <source>
        <dbReference type="Proteomes" id="UP000308652"/>
    </source>
</evidence>
<proteinExistence type="predicted"/>
<keyword evidence="3" id="KW-1185">Reference proteome</keyword>
<dbReference type="EMBL" id="ML213859">
    <property type="protein sequence ID" value="TFK31158.1"/>
    <property type="molecule type" value="Genomic_DNA"/>
</dbReference>
<feature type="non-terminal residue" evidence="2">
    <location>
        <position position="1"/>
    </location>
</feature>
<feature type="compositionally biased region" description="Polar residues" evidence="1">
    <location>
        <begin position="31"/>
        <end position="61"/>
    </location>
</feature>
<protein>
    <submittedName>
        <fullName evidence="2">Uncharacterized protein</fullName>
    </submittedName>
</protein>
<feature type="region of interest" description="Disordered" evidence="1">
    <location>
        <begin position="1"/>
        <end position="232"/>
    </location>
</feature>
<feature type="compositionally biased region" description="Low complexity" evidence="1">
    <location>
        <begin position="93"/>
        <end position="116"/>
    </location>
</feature>
<dbReference type="Proteomes" id="UP000308652">
    <property type="component" value="Unassembled WGS sequence"/>
</dbReference>
<feature type="compositionally biased region" description="Low complexity" evidence="1">
    <location>
        <begin position="204"/>
        <end position="219"/>
    </location>
</feature>
<feature type="compositionally biased region" description="Basic and acidic residues" evidence="1">
    <location>
        <begin position="162"/>
        <end position="172"/>
    </location>
</feature>